<gene>
    <name evidence="2" type="ORF">ABEB36_000078</name>
</gene>
<dbReference type="AlphaFoldDB" id="A0ABD1FCT2"/>
<dbReference type="EMBL" id="JBDJPC010000001">
    <property type="protein sequence ID" value="KAL1516159.1"/>
    <property type="molecule type" value="Genomic_DNA"/>
</dbReference>
<comment type="caution">
    <text evidence="2">The sequence shown here is derived from an EMBL/GenBank/DDBJ whole genome shotgun (WGS) entry which is preliminary data.</text>
</comment>
<accession>A0ABD1FCT2</accession>
<dbReference type="Pfam" id="PF15375">
    <property type="entry name" value="FSAF1"/>
    <property type="match status" value="1"/>
</dbReference>
<dbReference type="InterPro" id="IPR027973">
    <property type="entry name" value="FSAF1-like"/>
</dbReference>
<protein>
    <submittedName>
        <fullName evidence="2">Uncharacterized protein</fullName>
    </submittedName>
</protein>
<evidence type="ECO:0000313" key="3">
    <source>
        <dbReference type="Proteomes" id="UP001566132"/>
    </source>
</evidence>
<reference evidence="2 3" key="1">
    <citation type="submission" date="2024-05" db="EMBL/GenBank/DDBJ databases">
        <title>Genetic variation in Jamaican populations of the coffee berry borer (Hypothenemus hampei).</title>
        <authorList>
            <person name="Errbii M."/>
            <person name="Myrie A."/>
        </authorList>
    </citation>
    <scope>NUCLEOTIDE SEQUENCE [LARGE SCALE GENOMIC DNA]</scope>
    <source>
        <strain evidence="2">JA-Hopewell-2020-01-JO</strain>
        <tissue evidence="2">Whole body</tissue>
    </source>
</reference>
<proteinExistence type="predicted"/>
<name>A0ABD1FCT2_HYPHA</name>
<feature type="compositionally biased region" description="Polar residues" evidence="1">
    <location>
        <begin position="80"/>
        <end position="89"/>
    </location>
</feature>
<sequence>MVRRSNLSRSSENVFNIKKAKQEVFKLGISGFDPIKKEDAKIQQLIKLGAKPPKRKGMNYKDFQIENKKKKNIISDRQKNQQIGKNSIGKSIAKGKSFDRKRRKEGILDIYGKLVHKNKKQLKQKK</sequence>
<dbReference type="PANTHER" id="PTHR28366">
    <property type="entry name" value="CHROMOSOME 1 OPEN READING FRAME 131"/>
    <property type="match status" value="1"/>
</dbReference>
<dbReference type="PANTHER" id="PTHR28366:SF1">
    <property type="entry name" value="CHROMOSOME 1 OPEN READING FRAME 131"/>
    <property type="match status" value="1"/>
</dbReference>
<dbReference type="Proteomes" id="UP001566132">
    <property type="component" value="Unassembled WGS sequence"/>
</dbReference>
<keyword evidence="3" id="KW-1185">Reference proteome</keyword>
<evidence type="ECO:0000256" key="1">
    <source>
        <dbReference type="SAM" id="MobiDB-lite"/>
    </source>
</evidence>
<dbReference type="InterPro" id="IPR052852">
    <property type="entry name" value="SSU_Processome_Comp"/>
</dbReference>
<feature type="region of interest" description="Disordered" evidence="1">
    <location>
        <begin position="75"/>
        <end position="100"/>
    </location>
</feature>
<evidence type="ECO:0000313" key="2">
    <source>
        <dbReference type="EMBL" id="KAL1516159.1"/>
    </source>
</evidence>
<organism evidence="2 3">
    <name type="scientific">Hypothenemus hampei</name>
    <name type="common">Coffee berry borer</name>
    <dbReference type="NCBI Taxonomy" id="57062"/>
    <lineage>
        <taxon>Eukaryota</taxon>
        <taxon>Metazoa</taxon>
        <taxon>Ecdysozoa</taxon>
        <taxon>Arthropoda</taxon>
        <taxon>Hexapoda</taxon>
        <taxon>Insecta</taxon>
        <taxon>Pterygota</taxon>
        <taxon>Neoptera</taxon>
        <taxon>Endopterygota</taxon>
        <taxon>Coleoptera</taxon>
        <taxon>Polyphaga</taxon>
        <taxon>Cucujiformia</taxon>
        <taxon>Curculionidae</taxon>
        <taxon>Scolytinae</taxon>
        <taxon>Hypothenemus</taxon>
    </lineage>
</organism>